<organism evidence="2 3">
    <name type="scientific">Raoultella terrigena</name>
    <name type="common">Klebsiella terrigena</name>
    <dbReference type="NCBI Taxonomy" id="577"/>
    <lineage>
        <taxon>Bacteria</taxon>
        <taxon>Pseudomonadati</taxon>
        <taxon>Pseudomonadota</taxon>
        <taxon>Gammaproteobacteria</taxon>
        <taxon>Enterobacterales</taxon>
        <taxon>Enterobacteriaceae</taxon>
        <taxon>Klebsiella/Raoultella group</taxon>
        <taxon>Raoultella</taxon>
    </lineage>
</organism>
<sequence>MFIDIEEYARRIAEGDFASSSTSADGVFLIFDGKVDLETTAYLKHSCHEPYTAEMCWSQAVAWVITRDRMIKPSVDLNINISRVVKAAREIGYDAEVNINEKQYPVVFFKRNHSEDHHFYGNESFSVAIDRLRAEFFYIGLYENPDLIRKWNFERLKCLCLTGASL</sequence>
<evidence type="ECO:0000313" key="3">
    <source>
        <dbReference type="Proteomes" id="UP000332594"/>
    </source>
</evidence>
<evidence type="ECO:0000313" key="4">
    <source>
        <dbReference type="Proteomes" id="UP000594500"/>
    </source>
</evidence>
<dbReference type="Proteomes" id="UP000332594">
    <property type="component" value="Unassembled WGS sequence"/>
</dbReference>
<reference evidence="1 4" key="2">
    <citation type="submission" date="2020-10" db="EMBL/GenBank/DDBJ databases">
        <title>Resistance determinants and their genetic context in bacteria from a longitudinal study of pigs reared under conventional and antibiotic-free husbandry practices.</title>
        <authorList>
            <person name="Poulin-Laprade D."/>
            <person name="Brouard J.-S."/>
            <person name="Gagnon N."/>
            <person name="Turcotte A."/>
            <person name="Langlois A."/>
            <person name="Matte J.J."/>
            <person name="Carrillo C.D."/>
            <person name="Zaheer R."/>
            <person name="McAllister T."/>
            <person name="Topp E."/>
            <person name="Talbot G."/>
        </authorList>
    </citation>
    <scope>NUCLEOTIDE SEQUENCE [LARGE SCALE GENOMIC DNA]</scope>
    <source>
        <strain evidence="1 4">Res13-Abat-PEB01-P1-04-A</strain>
    </source>
</reference>
<protein>
    <submittedName>
        <fullName evidence="2">Uncharacterized protein</fullName>
    </submittedName>
</protein>
<dbReference type="Proteomes" id="UP000594500">
    <property type="component" value="Chromosome"/>
</dbReference>
<reference evidence="2 3" key="1">
    <citation type="submission" date="2019-03" db="EMBL/GenBank/DDBJ databases">
        <authorList>
            <consortium name="Pathogen Informatics"/>
        </authorList>
    </citation>
    <scope>NUCLEOTIDE SEQUENCE [LARGE SCALE GENOMIC DNA]</scope>
    <source>
        <strain evidence="2 3">NCTC13038</strain>
    </source>
</reference>
<dbReference type="AlphaFoldDB" id="A0A485BJ38"/>
<accession>A0A485BJ38</accession>
<dbReference type="EMBL" id="CAADJG010000002">
    <property type="protein sequence ID" value="VFS72911.1"/>
    <property type="molecule type" value="Genomic_DNA"/>
</dbReference>
<dbReference type="RefSeq" id="WP_134526104.1">
    <property type="nucleotide sequence ID" value="NZ_BJNO01000001.1"/>
</dbReference>
<evidence type="ECO:0000313" key="2">
    <source>
        <dbReference type="EMBL" id="VFS72911.1"/>
    </source>
</evidence>
<proteinExistence type="predicted"/>
<dbReference type="EMBL" id="CP062916">
    <property type="protein sequence ID" value="QPF11092.1"/>
    <property type="molecule type" value="Genomic_DNA"/>
</dbReference>
<gene>
    <name evidence="1" type="ORF">IMO34_12350</name>
    <name evidence="2" type="ORF">NCTC13038_02851</name>
</gene>
<evidence type="ECO:0000313" key="1">
    <source>
        <dbReference type="EMBL" id="QPF11092.1"/>
    </source>
</evidence>
<name>A0A485BJ38_RAOTE</name>